<proteinExistence type="predicted"/>
<dbReference type="OrthoDB" id="1190814at2"/>
<keyword evidence="2" id="KW-1185">Reference proteome</keyword>
<reference evidence="1 2" key="1">
    <citation type="submission" date="2019-08" db="EMBL/GenBank/DDBJ databases">
        <title>Whole genome sequencing of chitin degrading bacteria Chitinophaga pinensis YS16.</title>
        <authorList>
            <person name="Singh R.P."/>
            <person name="Manchanda G."/>
            <person name="Maurya I.K."/>
            <person name="Joshi N.K."/>
            <person name="Srivastava A.K."/>
        </authorList>
    </citation>
    <scope>NUCLEOTIDE SEQUENCE [LARGE SCALE GENOMIC DNA]</scope>
    <source>
        <strain evidence="1 2">YS-16</strain>
    </source>
</reference>
<gene>
    <name evidence="1" type="ORF">FEF09_28115</name>
</gene>
<dbReference type="RefSeq" id="WP_146308168.1">
    <property type="nucleotide sequence ID" value="NZ_VOHS01000065.1"/>
</dbReference>
<dbReference type="EMBL" id="VOHS01000065">
    <property type="protein sequence ID" value="TWV92763.1"/>
    <property type="molecule type" value="Genomic_DNA"/>
</dbReference>
<sequence length="143" mass="16466">MTEIPDDSQFKYPGETGLDDQGAFGQPLGHVVYTFEGNFLRPDIMKDIENPDPAIQVQVNKYRHMIYCLSQETVKTFKDVRTLRPRTIIIKTAKGNYAKMETQSLYDGIMDAMQMRRDKDIKMPVYSFRYVLAKAGESALVSW</sequence>
<dbReference type="Proteomes" id="UP000318815">
    <property type="component" value="Unassembled WGS sequence"/>
</dbReference>
<evidence type="ECO:0000313" key="1">
    <source>
        <dbReference type="EMBL" id="TWV92763.1"/>
    </source>
</evidence>
<name>A0A5C6LKB6_9BACT</name>
<organism evidence="1 2">
    <name type="scientific">Chitinophaga pinensis</name>
    <dbReference type="NCBI Taxonomy" id="79329"/>
    <lineage>
        <taxon>Bacteria</taxon>
        <taxon>Pseudomonadati</taxon>
        <taxon>Bacteroidota</taxon>
        <taxon>Chitinophagia</taxon>
        <taxon>Chitinophagales</taxon>
        <taxon>Chitinophagaceae</taxon>
        <taxon>Chitinophaga</taxon>
    </lineage>
</organism>
<protein>
    <submittedName>
        <fullName evidence="1">Uncharacterized protein</fullName>
    </submittedName>
</protein>
<evidence type="ECO:0000313" key="2">
    <source>
        <dbReference type="Proteomes" id="UP000318815"/>
    </source>
</evidence>
<dbReference type="AlphaFoldDB" id="A0A5C6LKB6"/>
<comment type="caution">
    <text evidence="1">The sequence shown here is derived from an EMBL/GenBank/DDBJ whole genome shotgun (WGS) entry which is preliminary data.</text>
</comment>
<accession>A0A5C6LKB6</accession>